<comment type="caution">
    <text evidence="2">The sequence shown here is derived from an EMBL/GenBank/DDBJ whole genome shotgun (WGS) entry which is preliminary data.</text>
</comment>
<dbReference type="EMBL" id="JAEMUK010000083">
    <property type="protein sequence ID" value="MBJ7545003.1"/>
    <property type="molecule type" value="Genomic_DNA"/>
</dbReference>
<evidence type="ECO:0000313" key="3">
    <source>
        <dbReference type="Proteomes" id="UP000623250"/>
    </source>
</evidence>
<accession>A0A8I1GHJ6</accession>
<dbReference type="RefSeq" id="WP_155955155.1">
    <property type="nucleotide sequence ID" value="NZ_JAEMUK010000083.1"/>
</dbReference>
<feature type="chain" id="PRO_5034552140" description="YaiO family outer membrane beta-barrel protein" evidence="1">
    <location>
        <begin position="26"/>
        <end position="266"/>
    </location>
</feature>
<evidence type="ECO:0000256" key="1">
    <source>
        <dbReference type="SAM" id="SignalP"/>
    </source>
</evidence>
<gene>
    <name evidence="2" type="ORF">JDN41_15720</name>
</gene>
<keyword evidence="3" id="KW-1185">Reference proteome</keyword>
<feature type="signal peptide" evidence="1">
    <location>
        <begin position="1"/>
        <end position="25"/>
    </location>
</feature>
<dbReference type="AlphaFoldDB" id="A0A8I1GHJ6"/>
<evidence type="ECO:0000313" key="2">
    <source>
        <dbReference type="EMBL" id="MBJ7545003.1"/>
    </source>
</evidence>
<keyword evidence="1" id="KW-0732">Signal</keyword>
<evidence type="ECO:0008006" key="4">
    <source>
        <dbReference type="Google" id="ProtNLM"/>
    </source>
</evidence>
<organism evidence="2 3">
    <name type="scientific">Rhodomicrobium udaipurense</name>
    <dbReference type="NCBI Taxonomy" id="1202716"/>
    <lineage>
        <taxon>Bacteria</taxon>
        <taxon>Pseudomonadati</taxon>
        <taxon>Pseudomonadota</taxon>
        <taxon>Alphaproteobacteria</taxon>
        <taxon>Hyphomicrobiales</taxon>
        <taxon>Hyphomicrobiaceae</taxon>
        <taxon>Rhodomicrobium</taxon>
    </lineage>
</organism>
<protein>
    <recommendedName>
        <fullName evidence="4">YaiO family outer membrane beta-barrel protein</fullName>
    </recommendedName>
</protein>
<dbReference type="Proteomes" id="UP000623250">
    <property type="component" value="Unassembled WGS sequence"/>
</dbReference>
<proteinExistence type="predicted"/>
<sequence>MLRMVQYLAPLLAAAVAMLAIPCHAADAARGPRFESYVTVDYAGRSMAVADSTVWSLFGPVDREGFRVKLDGLLGVSGETNAGVFSNDFFAQRLGSGGGISAGYQANRGPVWVKAYVGAAYATKVERRSDYGHVAWDADQLEQNMLFGVTASIDAWWRVADRIWTSANASYSQVGNTASLYGRAAYEIHRDDAIRLSLGAEGSFSSYAESYVLGNAAGEKETYAKAGALLNLRYGANDISLSGGGVSASEERDYRAYVTLSFGRKF</sequence>
<name>A0A8I1GHJ6_9HYPH</name>
<reference evidence="2 3" key="1">
    <citation type="submission" date="2020-12" db="EMBL/GenBank/DDBJ databases">
        <title>Revised draft genomes of Rhodomicrobium vannielii ATCC 17100 and Rhodomicrobium udaipurense JA643.</title>
        <authorList>
            <person name="Conners E.M."/>
            <person name="Davenport E.J."/>
            <person name="Bose A."/>
        </authorList>
    </citation>
    <scope>NUCLEOTIDE SEQUENCE [LARGE SCALE GENOMIC DNA]</scope>
    <source>
        <strain evidence="2 3">JA643</strain>
    </source>
</reference>